<dbReference type="Proteomes" id="UP000076584">
    <property type="component" value="Unassembled WGS sequence"/>
</dbReference>
<accession>A0A167AAM8</accession>
<dbReference type="AlphaFoldDB" id="A0A167AAM8"/>
<dbReference type="GO" id="GO:0000027">
    <property type="term" value="P:ribosomal large subunit assembly"/>
    <property type="evidence" value="ECO:0007669"/>
    <property type="project" value="TreeGrafter"/>
</dbReference>
<dbReference type="GO" id="GO:0008097">
    <property type="term" value="F:5S rRNA binding"/>
    <property type="evidence" value="ECO:0007669"/>
    <property type="project" value="TreeGrafter"/>
</dbReference>
<comment type="subcellular location">
    <subcellularLocation>
        <location evidence="1">Nucleus</location>
        <location evidence="1">Nucleolus</location>
    </subcellularLocation>
    <subcellularLocation>
        <location evidence="2">Nucleus</location>
        <location evidence="2">Nucleoplasm</location>
    </subcellularLocation>
</comment>
<keyword evidence="6" id="KW-0539">Nucleus</keyword>
<dbReference type="GO" id="GO:0006364">
    <property type="term" value="P:rRNA processing"/>
    <property type="evidence" value="ECO:0007669"/>
    <property type="project" value="TreeGrafter"/>
</dbReference>
<dbReference type="STRING" id="1573173.A0A167AAM8"/>
<sequence length="520" mass="58224">RRDPVNRISKISGRSRPRRGAERRNRRPSNGSVRRSTFSATRNLPCGIFQVSNISKNHHCCLFGPTVSMPVLKPLSGDGDAPQQHKQPSRKGKKAWRKNVDVTEVQDGLDELNKQIITGGVVAEKDSADLFTLDTVGKIEKRPKPKKTLKSDEIIAARSSVPAVSSRKKRENESSKTANGLLPVKRQRTDWVSHKELDRLRRVADGQEESSIVPREATYDLWGATAPAAVAAAKADPSTTKEDNFLPPLVKAKPPKTLKHKPLSLAASGKQIPAVLKPTGGYSYNPTFDDYADRLEEESAKAVAAEQARLAAEEAERIKREAVARSAAEAEAAEARAQLSEWDEDSAWEGFESGVEDDKPSLKRPQRKTPQQRNRIKRRKEAEREAKHQLAMKKKAAQAEQIKQIAAEIAERDASKNALALAKEVGEGSDADDNEDVVDEGRLRRRQLGKMKLPEKDLELVLPDELQDSLRLLRPEGNLLKDRYRSLLVRGRVEARRHIPFKKQARTKLTEKWSYKDFKI</sequence>
<dbReference type="GO" id="GO:0005730">
    <property type="term" value="C:nucleolus"/>
    <property type="evidence" value="ECO:0007669"/>
    <property type="project" value="UniProtKB-SubCell"/>
</dbReference>
<evidence type="ECO:0000313" key="9">
    <source>
        <dbReference type="Proteomes" id="UP000076584"/>
    </source>
</evidence>
<proteinExistence type="inferred from homology"/>
<evidence type="ECO:0000313" key="8">
    <source>
        <dbReference type="EMBL" id="KZL79905.1"/>
    </source>
</evidence>
<evidence type="ECO:0000256" key="4">
    <source>
        <dbReference type="ARBA" id="ARBA00018339"/>
    </source>
</evidence>
<name>A0A167AAM8_COLIC</name>
<dbReference type="InterPro" id="IPR011687">
    <property type="entry name" value="Nop53/GLTSCR2"/>
</dbReference>
<dbReference type="GO" id="GO:0005654">
    <property type="term" value="C:nucleoplasm"/>
    <property type="evidence" value="ECO:0007669"/>
    <property type="project" value="UniProtKB-SubCell"/>
</dbReference>
<dbReference type="Pfam" id="PF07767">
    <property type="entry name" value="Nop53"/>
    <property type="match status" value="1"/>
</dbReference>
<evidence type="ECO:0000256" key="7">
    <source>
        <dbReference type="SAM" id="MobiDB-lite"/>
    </source>
</evidence>
<protein>
    <recommendedName>
        <fullName evidence="4">Ribosome biogenesis protein NOP53</fullName>
    </recommendedName>
</protein>
<evidence type="ECO:0000256" key="6">
    <source>
        <dbReference type="ARBA" id="ARBA00023242"/>
    </source>
</evidence>
<evidence type="ECO:0000256" key="3">
    <source>
        <dbReference type="ARBA" id="ARBA00008838"/>
    </source>
</evidence>
<feature type="region of interest" description="Disordered" evidence="7">
    <location>
        <begin position="323"/>
        <end position="392"/>
    </location>
</feature>
<evidence type="ECO:0000256" key="5">
    <source>
        <dbReference type="ARBA" id="ARBA00022517"/>
    </source>
</evidence>
<evidence type="ECO:0000256" key="1">
    <source>
        <dbReference type="ARBA" id="ARBA00004604"/>
    </source>
</evidence>
<organism evidence="8 9">
    <name type="scientific">Colletotrichum incanum</name>
    <name type="common">Soybean anthracnose fungus</name>
    <dbReference type="NCBI Taxonomy" id="1573173"/>
    <lineage>
        <taxon>Eukaryota</taxon>
        <taxon>Fungi</taxon>
        <taxon>Dikarya</taxon>
        <taxon>Ascomycota</taxon>
        <taxon>Pezizomycotina</taxon>
        <taxon>Sordariomycetes</taxon>
        <taxon>Hypocreomycetidae</taxon>
        <taxon>Glomerellales</taxon>
        <taxon>Glomerellaceae</taxon>
        <taxon>Colletotrichum</taxon>
        <taxon>Colletotrichum spaethianum species complex</taxon>
    </lineage>
</organism>
<dbReference type="PIRSF" id="PIRSF017302">
    <property type="entry name" value="Gltscr2"/>
    <property type="match status" value="1"/>
</dbReference>
<feature type="region of interest" description="Disordered" evidence="7">
    <location>
        <begin position="74"/>
        <end position="97"/>
    </location>
</feature>
<comment type="caution">
    <text evidence="8">The sequence shown here is derived from an EMBL/GenBank/DDBJ whole genome shotgun (WGS) entry which is preliminary data.</text>
</comment>
<feature type="non-terminal residue" evidence="8">
    <location>
        <position position="1"/>
    </location>
</feature>
<evidence type="ECO:0000256" key="2">
    <source>
        <dbReference type="ARBA" id="ARBA00004642"/>
    </source>
</evidence>
<keyword evidence="5" id="KW-0690">Ribosome biogenesis</keyword>
<feature type="region of interest" description="Disordered" evidence="7">
    <location>
        <begin position="1"/>
        <end position="38"/>
    </location>
</feature>
<dbReference type="PANTHER" id="PTHR14211">
    <property type="entry name" value="GLIOMA SUPPRESSOR CANDIDATE REGION GENE 2"/>
    <property type="match status" value="1"/>
</dbReference>
<gene>
    <name evidence="8" type="ORF">CI238_02369</name>
</gene>
<comment type="similarity">
    <text evidence="3">Belongs to the NOP53 family.</text>
</comment>
<feature type="region of interest" description="Disordered" evidence="7">
    <location>
        <begin position="160"/>
        <end position="179"/>
    </location>
</feature>
<dbReference type="PANTHER" id="PTHR14211:SF7">
    <property type="entry name" value="RIBOSOME BIOGENESIS PROTEIN NOP53"/>
    <property type="match status" value="1"/>
</dbReference>
<keyword evidence="9" id="KW-1185">Reference proteome</keyword>
<reference evidence="8 9" key="1">
    <citation type="submission" date="2015-06" db="EMBL/GenBank/DDBJ databases">
        <title>Survival trade-offs in plant roots during colonization by closely related pathogenic and mutualistic fungi.</title>
        <authorList>
            <person name="Hacquard S."/>
            <person name="Kracher B."/>
            <person name="Hiruma K."/>
            <person name="Weinman A."/>
            <person name="Muench P."/>
            <person name="Garrido Oter R."/>
            <person name="Ver Loren van Themaat E."/>
            <person name="Dallerey J.-F."/>
            <person name="Damm U."/>
            <person name="Henrissat B."/>
            <person name="Lespinet O."/>
            <person name="Thon M."/>
            <person name="Kemen E."/>
            <person name="McHardy A.C."/>
            <person name="Schulze-Lefert P."/>
            <person name="O'Connell R.J."/>
        </authorList>
    </citation>
    <scope>NUCLEOTIDE SEQUENCE [LARGE SCALE GENOMIC DNA]</scope>
    <source>
        <strain evidence="8 9">MAFF 238704</strain>
    </source>
</reference>
<feature type="compositionally biased region" description="Basic residues" evidence="7">
    <location>
        <begin position="87"/>
        <end position="97"/>
    </location>
</feature>
<dbReference type="EMBL" id="LFIW01002021">
    <property type="protein sequence ID" value="KZL79905.1"/>
    <property type="molecule type" value="Genomic_DNA"/>
</dbReference>